<dbReference type="InterPro" id="IPR036961">
    <property type="entry name" value="Kinesin_motor_dom_sf"/>
</dbReference>
<dbReference type="PANTHER" id="PTHR47972">
    <property type="entry name" value="KINESIN-LIKE PROTEIN KLP-3"/>
    <property type="match status" value="1"/>
</dbReference>
<proteinExistence type="inferred from homology"/>
<reference evidence="7 8" key="1">
    <citation type="submission" date="2017-12" db="EMBL/GenBank/DDBJ databases">
        <title>Sequencing, de novo assembly and annotation of complete genome of a new Thraustochytrid species, strain FCC1311.</title>
        <authorList>
            <person name="Sedici K."/>
            <person name="Godart F."/>
            <person name="Aiese Cigliano R."/>
            <person name="Sanseverino W."/>
            <person name="Barakat M."/>
            <person name="Ortet P."/>
            <person name="Marechal E."/>
            <person name="Cagnac O."/>
            <person name="Amato A."/>
        </authorList>
    </citation>
    <scope>NUCLEOTIDE SEQUENCE [LARGE SCALE GENOMIC DNA]</scope>
</reference>
<evidence type="ECO:0000313" key="7">
    <source>
        <dbReference type="EMBL" id="GBG34903.1"/>
    </source>
</evidence>
<dbReference type="InterPro" id="IPR027417">
    <property type="entry name" value="P-loop_NTPase"/>
</dbReference>
<feature type="region of interest" description="Disordered" evidence="5">
    <location>
        <begin position="619"/>
        <end position="645"/>
    </location>
</feature>
<feature type="compositionally biased region" description="Low complexity" evidence="5">
    <location>
        <begin position="225"/>
        <end position="240"/>
    </location>
</feature>
<evidence type="ECO:0000256" key="5">
    <source>
        <dbReference type="SAM" id="MobiDB-lite"/>
    </source>
</evidence>
<keyword evidence="2 3" id="KW-0067">ATP-binding</keyword>
<dbReference type="PRINTS" id="PR00380">
    <property type="entry name" value="KINESINHEAVY"/>
</dbReference>
<evidence type="ECO:0000259" key="6">
    <source>
        <dbReference type="PROSITE" id="PS50067"/>
    </source>
</evidence>
<feature type="compositionally biased region" description="Polar residues" evidence="5">
    <location>
        <begin position="963"/>
        <end position="995"/>
    </location>
</feature>
<dbReference type="Pfam" id="PF00225">
    <property type="entry name" value="Kinesin"/>
    <property type="match status" value="1"/>
</dbReference>
<feature type="compositionally biased region" description="Basic and acidic residues" evidence="5">
    <location>
        <begin position="997"/>
        <end position="1008"/>
    </location>
</feature>
<keyword evidence="8" id="KW-1185">Reference proteome</keyword>
<evidence type="ECO:0000256" key="4">
    <source>
        <dbReference type="SAM" id="Coils"/>
    </source>
</evidence>
<dbReference type="GO" id="GO:0008017">
    <property type="term" value="F:microtubule binding"/>
    <property type="evidence" value="ECO:0007669"/>
    <property type="project" value="InterPro"/>
</dbReference>
<feature type="region of interest" description="Disordered" evidence="5">
    <location>
        <begin position="170"/>
        <end position="250"/>
    </location>
</feature>
<dbReference type="GO" id="GO:0005524">
    <property type="term" value="F:ATP binding"/>
    <property type="evidence" value="ECO:0007669"/>
    <property type="project" value="UniProtKB-UniRule"/>
</dbReference>
<feature type="region of interest" description="Disordered" evidence="5">
    <location>
        <begin position="831"/>
        <end position="856"/>
    </location>
</feature>
<dbReference type="PROSITE" id="PS00411">
    <property type="entry name" value="KINESIN_MOTOR_1"/>
    <property type="match status" value="1"/>
</dbReference>
<keyword evidence="3" id="KW-0505">Motor protein</keyword>
<feature type="compositionally biased region" description="Basic and acidic residues" evidence="5">
    <location>
        <begin position="174"/>
        <end position="194"/>
    </location>
</feature>
<evidence type="ECO:0000256" key="1">
    <source>
        <dbReference type="ARBA" id="ARBA00022741"/>
    </source>
</evidence>
<dbReference type="GO" id="GO:0003777">
    <property type="term" value="F:microtubule motor activity"/>
    <property type="evidence" value="ECO:0007669"/>
    <property type="project" value="InterPro"/>
</dbReference>
<sequence>MLSFFSKKTASWRAGRAKQQQLATQDQDEAVAGSVPSAETACSSDDNNDTSQRDQLEETAASQQEDSIADSVNDNDHNDENEEDINNVNGMLPKRMMNMMKMTNKTSKAADPQEALNAVVEAAALEQQKEELEAKMSLFNELEDRVQWLESERVRLLQLTHNKSTRRLSFVQKQQEEEERKQREAEQEQENERKRAARAKRSGNRKSKMASSRASIATPPPPAPQSTAASAASASTSSRSSRPRRSMDGKGVWERTSKFFNVSIKLKPEDITETTTFCKALGIVVERDPHIGGGRFVICEFVRDENGNPMALEACGHVGVDDILLGVKGVRITSTAQLDAALRNLEPDEPLAVDFCRMLNKQLASGDPESIEQANERIAFLEKELKFARAEYARLDIGALESLEAMLHDTRGKNQKLENDLTKLRVVEKEWLADQDLRHRYELKARECRRLLNTLIDYKGAIRIFVRVRPPKMENLSQVDANKTVLHFPENRLLALSDMDSLDVPEKSWEFDAVFNPKSTQTQVFAEVEPLVYSVVDGYNACVFAYGQTGSGKTYTMDGPENDRGVWFRATDSLFSILEQRKTEALENEVIDFTVKVSVLEIYQEHVRDLLAITALHEGPDAEDEESAEDSADEGAVRPRNKKSPFSLEIMHHPKTGYVYVKDAVEETVRNAKDLHAVVERGKAQRRVGVTNMNERSSRSHIVLLIQLVTKVFEVGSKTPKAQSRSKLQLIDLAGSERAANIEGVGERLRETCYINKSLSALGDVMHALQNNDSRHIPFRNSKLTSLLSDSLGGKAKTLMIVQVSPQKRNMPETIRSLDFGMRVGKICLSDNAPGASSSKSGDRKAEQISRLKRENADLGTETEKLKARVLDLKHKLDQERQAKQAAENSLRILSSANAQAASTAHGEGQPTRRRRFDTQEEEEEEAKSDDASSKAQVEALRSRNADLRRKYKEAQQRIEMLENQSDTFNLRTNNSNARGPSNLSKTRNLASTPNVRRKDIIAKERDASPAPASRRIATHAGTPVSRRVAANVSTPISRRAAASVANTPLSARTMTPSSAQSTPRSRMHTPR</sequence>
<feature type="compositionally biased region" description="Basic and acidic residues" evidence="5">
    <location>
        <begin position="841"/>
        <end position="856"/>
    </location>
</feature>
<dbReference type="Proteomes" id="UP000241890">
    <property type="component" value="Unassembled WGS sequence"/>
</dbReference>
<comment type="caution">
    <text evidence="7">The sequence shown here is derived from an EMBL/GenBank/DDBJ whole genome shotgun (WGS) entry which is preliminary data.</text>
</comment>
<organism evidence="7 8">
    <name type="scientific">Hondaea fermentalgiana</name>
    <dbReference type="NCBI Taxonomy" id="2315210"/>
    <lineage>
        <taxon>Eukaryota</taxon>
        <taxon>Sar</taxon>
        <taxon>Stramenopiles</taxon>
        <taxon>Bigyra</taxon>
        <taxon>Labyrinthulomycetes</taxon>
        <taxon>Thraustochytrida</taxon>
        <taxon>Thraustochytriidae</taxon>
        <taxon>Hondaea</taxon>
    </lineage>
</organism>
<feature type="compositionally biased region" description="Polar residues" evidence="5">
    <location>
        <begin position="1045"/>
        <end position="1065"/>
    </location>
</feature>
<keyword evidence="1 3" id="KW-0547">Nucleotide-binding</keyword>
<gene>
    <name evidence="7" type="ORF">FCC1311_111262</name>
</gene>
<dbReference type="SMART" id="SM00129">
    <property type="entry name" value="KISc"/>
    <property type="match status" value="1"/>
</dbReference>
<feature type="compositionally biased region" description="Polar residues" evidence="5">
    <location>
        <begin position="60"/>
        <end position="72"/>
    </location>
</feature>
<feature type="binding site" evidence="3">
    <location>
        <begin position="547"/>
        <end position="554"/>
    </location>
    <ligand>
        <name>ATP</name>
        <dbReference type="ChEBI" id="CHEBI:30616"/>
    </ligand>
</feature>
<protein>
    <submittedName>
        <fullName evidence="7">Kinesin, putative</fullName>
    </submittedName>
</protein>
<dbReference type="InterPro" id="IPR019821">
    <property type="entry name" value="Kinesin_motor_CS"/>
</dbReference>
<keyword evidence="4" id="KW-0175">Coiled coil</keyword>
<dbReference type="GO" id="GO:0007018">
    <property type="term" value="P:microtubule-based movement"/>
    <property type="evidence" value="ECO:0007669"/>
    <property type="project" value="InterPro"/>
</dbReference>
<dbReference type="PANTHER" id="PTHR47972:SF28">
    <property type="entry name" value="KINESIN-LIKE PROTEIN KLP-3"/>
    <property type="match status" value="1"/>
</dbReference>
<feature type="domain" description="Kinesin motor" evidence="6">
    <location>
        <begin position="461"/>
        <end position="827"/>
    </location>
</feature>
<dbReference type="Gene3D" id="3.40.850.10">
    <property type="entry name" value="Kinesin motor domain"/>
    <property type="match status" value="1"/>
</dbReference>
<name>A0A2R5H1F1_9STRA</name>
<dbReference type="GO" id="GO:0015630">
    <property type="term" value="C:microtubule cytoskeleton"/>
    <property type="evidence" value="ECO:0007669"/>
    <property type="project" value="TreeGrafter"/>
</dbReference>
<feature type="compositionally biased region" description="Basic residues" evidence="5">
    <location>
        <begin position="195"/>
        <end position="208"/>
    </location>
</feature>
<dbReference type="PROSITE" id="PS50067">
    <property type="entry name" value="KINESIN_MOTOR_2"/>
    <property type="match status" value="1"/>
</dbReference>
<evidence type="ECO:0000313" key="8">
    <source>
        <dbReference type="Proteomes" id="UP000241890"/>
    </source>
</evidence>
<dbReference type="OrthoDB" id="3176171at2759"/>
<accession>A0A2R5H1F1</accession>
<dbReference type="InterPro" id="IPR001752">
    <property type="entry name" value="Kinesin_motor_dom"/>
</dbReference>
<feature type="region of interest" description="Disordered" evidence="5">
    <location>
        <begin position="1"/>
        <end position="89"/>
    </location>
</feature>
<feature type="region of interest" description="Disordered" evidence="5">
    <location>
        <begin position="963"/>
        <end position="1072"/>
    </location>
</feature>
<feature type="coiled-coil region" evidence="4">
    <location>
        <begin position="371"/>
        <end position="420"/>
    </location>
</feature>
<dbReference type="EMBL" id="BEYU01000229">
    <property type="protein sequence ID" value="GBG34903.1"/>
    <property type="molecule type" value="Genomic_DNA"/>
</dbReference>
<dbReference type="InterPro" id="IPR027640">
    <property type="entry name" value="Kinesin-like_fam"/>
</dbReference>
<dbReference type="SUPFAM" id="SSF52540">
    <property type="entry name" value="P-loop containing nucleoside triphosphate hydrolases"/>
    <property type="match status" value="1"/>
</dbReference>
<evidence type="ECO:0000256" key="2">
    <source>
        <dbReference type="ARBA" id="ARBA00022840"/>
    </source>
</evidence>
<feature type="region of interest" description="Disordered" evidence="5">
    <location>
        <begin position="897"/>
        <end position="943"/>
    </location>
</feature>
<dbReference type="InParanoid" id="A0A2R5H1F1"/>
<evidence type="ECO:0000256" key="3">
    <source>
        <dbReference type="PROSITE-ProRule" id="PRU00283"/>
    </source>
</evidence>
<feature type="compositionally biased region" description="Acidic residues" evidence="5">
    <location>
        <begin position="621"/>
        <end position="633"/>
    </location>
</feature>
<comment type="similarity">
    <text evidence="3">Belongs to the TRAFAC class myosin-kinesin ATPase superfamily. Kinesin family.</text>
</comment>
<dbReference type="AlphaFoldDB" id="A0A2R5H1F1"/>